<sequence length="150" mass="16327">MSQPNIYKFNEITGRIFSALYDSFPQPLQINFEDYLTPLTSPNNPVDEVADNFFGCQFVSDSATWIKEAGYITSVSSDRFSFYGTVLTAKGLECLKKVPTSLDSQPSFGKQLGDAVKGGSVDALRTITSSVITVGAAFTAQRFGLPITFP</sequence>
<accession>A0AAI9HGG8</accession>
<dbReference type="RefSeq" id="WP_075261977.1">
    <property type="nucleotide sequence ID" value="NZ_CAXOME010000024.1"/>
</dbReference>
<evidence type="ECO:0000313" key="1">
    <source>
        <dbReference type="EMBL" id="EMN4144851.1"/>
    </source>
</evidence>
<proteinExistence type="predicted"/>
<comment type="caution">
    <text evidence="1">The sequence shown here is derived from an EMBL/GenBank/DDBJ whole genome shotgun (WGS) entry which is preliminary data.</text>
</comment>
<dbReference type="AlphaFoldDB" id="A0AAI9HGG8"/>
<reference evidence="1" key="1">
    <citation type="submission" date="2024-02" db="EMBL/GenBank/DDBJ databases">
        <authorList>
            <consortium name="Clinical and Environmental Microbiology Branch: Whole genome sequencing antimicrobial resistance pathogens in the healthcare setting"/>
        </authorList>
    </citation>
    <scope>NUCLEOTIDE SEQUENCE</scope>
    <source>
        <strain evidence="1">2023GN-00102</strain>
    </source>
</reference>
<name>A0AAI9HGG8_CITFR</name>
<dbReference type="EMBL" id="ABKLER030000007">
    <property type="protein sequence ID" value="EMN4144851.1"/>
    <property type="molecule type" value="Genomic_DNA"/>
</dbReference>
<gene>
    <name evidence="1" type="ORF">PQQ21_002105</name>
</gene>
<organism evidence="1">
    <name type="scientific">Citrobacter freundii</name>
    <dbReference type="NCBI Taxonomy" id="546"/>
    <lineage>
        <taxon>Bacteria</taxon>
        <taxon>Pseudomonadati</taxon>
        <taxon>Pseudomonadota</taxon>
        <taxon>Gammaproteobacteria</taxon>
        <taxon>Enterobacterales</taxon>
        <taxon>Enterobacteriaceae</taxon>
        <taxon>Citrobacter</taxon>
        <taxon>Citrobacter freundii complex</taxon>
    </lineage>
</organism>
<protein>
    <submittedName>
        <fullName evidence="1">Uncharacterized protein</fullName>
    </submittedName>
</protein>